<dbReference type="InterPro" id="IPR017039">
    <property type="entry name" value="Virul_fac_BrkB"/>
</dbReference>
<name>A0AAE3R1U9_9BACT</name>
<reference evidence="7" key="1">
    <citation type="submission" date="2023-05" db="EMBL/GenBank/DDBJ databases">
        <authorList>
            <person name="Zhang X."/>
        </authorList>
    </citation>
    <scope>NUCLEOTIDE SEQUENCE</scope>
    <source>
        <strain evidence="7">BD1B2-1</strain>
    </source>
</reference>
<gene>
    <name evidence="7" type="ORF">QNI22_03935</name>
</gene>
<dbReference type="NCBIfam" id="TIGR00765">
    <property type="entry name" value="yihY_not_rbn"/>
    <property type="match status" value="1"/>
</dbReference>
<evidence type="ECO:0000256" key="5">
    <source>
        <dbReference type="ARBA" id="ARBA00023136"/>
    </source>
</evidence>
<keyword evidence="5 6" id="KW-0472">Membrane</keyword>
<dbReference type="GO" id="GO:0005886">
    <property type="term" value="C:plasma membrane"/>
    <property type="evidence" value="ECO:0007669"/>
    <property type="project" value="UniProtKB-SubCell"/>
</dbReference>
<evidence type="ECO:0000256" key="6">
    <source>
        <dbReference type="SAM" id="Phobius"/>
    </source>
</evidence>
<comment type="caution">
    <text evidence="7">The sequence shown here is derived from an EMBL/GenBank/DDBJ whole genome shotgun (WGS) entry which is preliminary data.</text>
</comment>
<keyword evidence="4 6" id="KW-1133">Transmembrane helix</keyword>
<feature type="transmembrane region" description="Helical" evidence="6">
    <location>
        <begin position="142"/>
        <end position="165"/>
    </location>
</feature>
<dbReference type="RefSeq" id="WP_313993012.1">
    <property type="nucleotide sequence ID" value="NZ_JASJOU010000001.1"/>
</dbReference>
<protein>
    <submittedName>
        <fullName evidence="7">YihY/virulence factor BrkB family protein</fullName>
    </submittedName>
</protein>
<evidence type="ECO:0000256" key="3">
    <source>
        <dbReference type="ARBA" id="ARBA00022692"/>
    </source>
</evidence>
<keyword evidence="3 6" id="KW-0812">Transmembrane</keyword>
<dbReference type="Proteomes" id="UP001232063">
    <property type="component" value="Unassembled WGS sequence"/>
</dbReference>
<keyword evidence="2" id="KW-1003">Cell membrane</keyword>
<dbReference type="PANTHER" id="PTHR30213">
    <property type="entry name" value="INNER MEMBRANE PROTEIN YHJD"/>
    <property type="match status" value="1"/>
</dbReference>
<evidence type="ECO:0000313" key="8">
    <source>
        <dbReference type="Proteomes" id="UP001232063"/>
    </source>
</evidence>
<evidence type="ECO:0000313" key="7">
    <source>
        <dbReference type="EMBL" id="MDJ1499779.1"/>
    </source>
</evidence>
<dbReference type="Pfam" id="PF03631">
    <property type="entry name" value="Virul_fac_BrkB"/>
    <property type="match status" value="1"/>
</dbReference>
<organism evidence="7 8">
    <name type="scientific">Xanthocytophaga agilis</name>
    <dbReference type="NCBI Taxonomy" id="3048010"/>
    <lineage>
        <taxon>Bacteria</taxon>
        <taxon>Pseudomonadati</taxon>
        <taxon>Bacteroidota</taxon>
        <taxon>Cytophagia</taxon>
        <taxon>Cytophagales</taxon>
        <taxon>Rhodocytophagaceae</taxon>
        <taxon>Xanthocytophaga</taxon>
    </lineage>
</organism>
<dbReference type="AlphaFoldDB" id="A0AAE3R1U9"/>
<keyword evidence="8" id="KW-1185">Reference proteome</keyword>
<evidence type="ECO:0000256" key="1">
    <source>
        <dbReference type="ARBA" id="ARBA00004651"/>
    </source>
</evidence>
<dbReference type="EMBL" id="JASJOU010000001">
    <property type="protein sequence ID" value="MDJ1499779.1"/>
    <property type="molecule type" value="Genomic_DNA"/>
</dbReference>
<dbReference type="PIRSF" id="PIRSF035875">
    <property type="entry name" value="RNase_BN"/>
    <property type="match status" value="1"/>
</dbReference>
<comment type="subcellular location">
    <subcellularLocation>
        <location evidence="1">Cell membrane</location>
        <topology evidence="1">Multi-pass membrane protein</topology>
    </subcellularLocation>
</comment>
<proteinExistence type="predicted"/>
<dbReference type="PANTHER" id="PTHR30213:SF1">
    <property type="entry name" value="INNER MEMBRANE PROTEIN YHJD"/>
    <property type="match status" value="1"/>
</dbReference>
<feature type="transmembrane region" description="Helical" evidence="6">
    <location>
        <begin position="218"/>
        <end position="239"/>
    </location>
</feature>
<sequence>MHVKKFFQNFWTVLKGSFNAFINDNAMKLSASLSYYTVFSLAPLLIVVISLLGVFYGREAIQGRIYGQIDSVIGKSAALQIQEIIKNVQISGDSHMGAIIGIATLIFSATGVFIEIQDSINSVWSIKAKPKQGWFKFIQNRLLSFSLIITLGFLLLVSLIVSAFLDILSQQLERLFSDYTLYIAYALNYILIICVITALFAIIFKVLPDGNPRWKDTLIGAAFTAVLFTLGKFLISFYLGQSDVGSTYGAAGSIIVILLWVYYSSIILYFGAEFTKVYSQCFGTPIEPSKHAVFIVKEETEHSANEMKTINHENKKSSLLAEK</sequence>
<evidence type="ECO:0000256" key="4">
    <source>
        <dbReference type="ARBA" id="ARBA00022989"/>
    </source>
</evidence>
<feature type="transmembrane region" description="Helical" evidence="6">
    <location>
        <begin position="33"/>
        <end position="56"/>
    </location>
</feature>
<evidence type="ECO:0000256" key="2">
    <source>
        <dbReference type="ARBA" id="ARBA00022475"/>
    </source>
</evidence>
<feature type="transmembrane region" description="Helical" evidence="6">
    <location>
        <begin position="185"/>
        <end position="206"/>
    </location>
</feature>
<feature type="transmembrane region" description="Helical" evidence="6">
    <location>
        <begin position="251"/>
        <end position="270"/>
    </location>
</feature>
<accession>A0AAE3R1U9</accession>